<evidence type="ECO:0000256" key="3">
    <source>
        <dbReference type="ARBA" id="ARBA00022448"/>
    </source>
</evidence>
<dbReference type="InterPro" id="IPR039529">
    <property type="entry name" value="PGAP1/BST1"/>
</dbReference>
<protein>
    <recommendedName>
        <fullName evidence="10">GPI inositol-deacylase</fullName>
        <ecNumber evidence="10">3.1.-.-</ecNumber>
    </recommendedName>
</protein>
<keyword evidence="7 10" id="KW-0653">Protein transport</keyword>
<dbReference type="SUPFAM" id="SSF53474">
    <property type="entry name" value="alpha/beta-Hydrolases"/>
    <property type="match status" value="1"/>
</dbReference>
<dbReference type="PANTHER" id="PTHR15495">
    <property type="entry name" value="NEGATIVE REGULATOR OF VESICLE FORMATION-RELATED"/>
    <property type="match status" value="1"/>
</dbReference>
<evidence type="ECO:0000313" key="13">
    <source>
        <dbReference type="Proteomes" id="UP000242381"/>
    </source>
</evidence>
<dbReference type="Proteomes" id="UP000242381">
    <property type="component" value="Unassembled WGS sequence"/>
</dbReference>
<dbReference type="OMA" id="HRKNICH"/>
<accession>A0A1X0S2R1</accession>
<dbReference type="Gene3D" id="3.40.50.1820">
    <property type="entry name" value="alpha/beta hydrolase"/>
    <property type="match status" value="1"/>
</dbReference>
<keyword evidence="3 10" id="KW-0813">Transport</keyword>
<evidence type="ECO:0000256" key="4">
    <source>
        <dbReference type="ARBA" id="ARBA00022692"/>
    </source>
</evidence>
<dbReference type="GO" id="GO:0006505">
    <property type="term" value="P:GPI anchor metabolic process"/>
    <property type="evidence" value="ECO:0007669"/>
    <property type="project" value="TreeGrafter"/>
</dbReference>
<keyword evidence="8" id="KW-1133">Transmembrane helix</keyword>
<dbReference type="EC" id="3.1.-.-" evidence="10"/>
<evidence type="ECO:0000256" key="8">
    <source>
        <dbReference type="ARBA" id="ARBA00022989"/>
    </source>
</evidence>
<evidence type="ECO:0000259" key="11">
    <source>
        <dbReference type="Pfam" id="PF07819"/>
    </source>
</evidence>
<evidence type="ECO:0000256" key="6">
    <source>
        <dbReference type="ARBA" id="ARBA00022824"/>
    </source>
</evidence>
<dbReference type="GO" id="GO:0006888">
    <property type="term" value="P:endoplasmic reticulum to Golgi vesicle-mediated transport"/>
    <property type="evidence" value="ECO:0007669"/>
    <property type="project" value="TreeGrafter"/>
</dbReference>
<dbReference type="GO" id="GO:0015031">
    <property type="term" value="P:protein transport"/>
    <property type="evidence" value="ECO:0007669"/>
    <property type="project" value="UniProtKB-KW"/>
</dbReference>
<evidence type="ECO:0000256" key="9">
    <source>
        <dbReference type="ARBA" id="ARBA00023136"/>
    </source>
</evidence>
<dbReference type="EMBL" id="KV921328">
    <property type="protein sequence ID" value="ORE18534.1"/>
    <property type="molecule type" value="Genomic_DNA"/>
</dbReference>
<comment type="function">
    <text evidence="10">Involved in inositol deacylation of GPI-anchored proteins which plays important roles in the quality control and ER-associated degradation of GPI-anchored proteins.</text>
</comment>
<dbReference type="InterPro" id="IPR029058">
    <property type="entry name" value="AB_hydrolase_fold"/>
</dbReference>
<name>A0A1X0S2R1_RHIZD</name>
<dbReference type="VEuPathDB" id="FungiDB:BCV72DRAFT_310118"/>
<dbReference type="AlphaFoldDB" id="A0A1X0S2R1"/>
<keyword evidence="4" id="KW-0812">Transmembrane</keyword>
<keyword evidence="5 10" id="KW-0378">Hydrolase</keyword>
<feature type="non-terminal residue" evidence="12">
    <location>
        <position position="383"/>
    </location>
</feature>
<organism evidence="12 13">
    <name type="scientific">Rhizopus microsporus</name>
    <dbReference type="NCBI Taxonomy" id="58291"/>
    <lineage>
        <taxon>Eukaryota</taxon>
        <taxon>Fungi</taxon>
        <taxon>Fungi incertae sedis</taxon>
        <taxon>Mucoromycota</taxon>
        <taxon>Mucoromycotina</taxon>
        <taxon>Mucoromycetes</taxon>
        <taxon>Mucorales</taxon>
        <taxon>Mucorineae</taxon>
        <taxon>Rhizopodaceae</taxon>
        <taxon>Rhizopus</taxon>
    </lineage>
</organism>
<evidence type="ECO:0000256" key="7">
    <source>
        <dbReference type="ARBA" id="ARBA00022927"/>
    </source>
</evidence>
<keyword evidence="6 10" id="KW-0256">Endoplasmic reticulum</keyword>
<comment type="subcellular location">
    <subcellularLocation>
        <location evidence="1">Endoplasmic reticulum membrane</location>
        <topology evidence="1">Multi-pass membrane protein</topology>
    </subcellularLocation>
</comment>
<comment type="similarity">
    <text evidence="2 10">Belongs to the GPI inositol-deacylase family.</text>
</comment>
<evidence type="ECO:0000256" key="10">
    <source>
        <dbReference type="RuleBase" id="RU365011"/>
    </source>
</evidence>
<feature type="domain" description="GPI inositol-deacylase PGAP1-like alpha/beta" evidence="11">
    <location>
        <begin position="38"/>
        <end position="258"/>
    </location>
</feature>
<evidence type="ECO:0000256" key="5">
    <source>
        <dbReference type="ARBA" id="ARBA00022801"/>
    </source>
</evidence>
<evidence type="ECO:0000256" key="1">
    <source>
        <dbReference type="ARBA" id="ARBA00004477"/>
    </source>
</evidence>
<gene>
    <name evidence="12" type="ORF">BCV71DRAFT_168468</name>
</gene>
<dbReference type="InterPro" id="IPR012908">
    <property type="entry name" value="PGAP1-ab_dom-like"/>
</dbReference>
<dbReference type="PANTHER" id="PTHR15495:SF7">
    <property type="entry name" value="GPI INOSITOL-DEACYLASE"/>
    <property type="match status" value="1"/>
</dbReference>
<dbReference type="GO" id="GO:0005789">
    <property type="term" value="C:endoplasmic reticulum membrane"/>
    <property type="evidence" value="ECO:0007669"/>
    <property type="project" value="UniProtKB-SubCell"/>
</dbReference>
<reference evidence="12 13" key="1">
    <citation type="journal article" date="2016" name="Proc. Natl. Acad. Sci. U.S.A.">
        <title>Lipid metabolic changes in an early divergent fungus govern the establishment of a mutualistic symbiosis with endobacteria.</title>
        <authorList>
            <person name="Lastovetsky O.A."/>
            <person name="Gaspar M.L."/>
            <person name="Mondo S.J."/>
            <person name="LaButti K.M."/>
            <person name="Sandor L."/>
            <person name="Grigoriev I.V."/>
            <person name="Henry S.A."/>
            <person name="Pawlowska T.E."/>
        </authorList>
    </citation>
    <scope>NUCLEOTIDE SEQUENCE [LARGE SCALE GENOMIC DNA]</scope>
    <source>
        <strain evidence="12 13">ATCC 11559</strain>
    </source>
</reference>
<evidence type="ECO:0000313" key="12">
    <source>
        <dbReference type="EMBL" id="ORE18534.1"/>
    </source>
</evidence>
<dbReference type="Pfam" id="PF07819">
    <property type="entry name" value="PGAP1"/>
    <property type="match status" value="1"/>
</dbReference>
<evidence type="ECO:0000256" key="2">
    <source>
        <dbReference type="ARBA" id="ARBA00006931"/>
    </source>
</evidence>
<dbReference type="GO" id="GO:0050185">
    <property type="term" value="F:phosphatidylinositol deacylase activity"/>
    <property type="evidence" value="ECO:0007669"/>
    <property type="project" value="TreeGrafter"/>
</dbReference>
<keyword evidence="9 10" id="KW-0472">Membrane</keyword>
<proteinExistence type="inferred from homology"/>
<sequence>MTYIYPTYIRVEHQPKTTFSKKYTLYLYREGFIDSEELVGVPVLFIPGQAGSYKQVRSLASESSKYSHTQKNVQDLDWFTLDLNEELTAFSGQHVLDQANYANTAIQTILNLYHGRVDSVIIVGHSMGGIVARTLMMLPNYVPNSVRTILTLATPHTSAPVLLDPVIYRLYQDLSRFWGPSQFTKEGKLRNVTLVSIAGGSLDNIVHSDSTGVHSIVPESHGFAIFSTSIPFVWTESDHMAILWCNQLVKRLAATLVNIHDHAMSVHGRMDILKQHLLETKSSSLITHHYIPEESDHKWLLVSCKKVMDDWSCQPLNNASVTILPSASSPTGSYRYFTPSSSEPIEYVGILEQAKITLQDNNASFFIIYNDEATVHWSSTWGI</sequence>